<protein>
    <submittedName>
        <fullName evidence="1">Uncharacterized protein</fullName>
    </submittedName>
</protein>
<dbReference type="SUPFAM" id="SSF53756">
    <property type="entry name" value="UDP-Glycosyltransferase/glycogen phosphorylase"/>
    <property type="match status" value="1"/>
</dbReference>
<dbReference type="Proteomes" id="UP000297318">
    <property type="component" value="Unassembled WGS sequence"/>
</dbReference>
<dbReference type="OrthoDB" id="4120491at2"/>
<evidence type="ECO:0000313" key="2">
    <source>
        <dbReference type="Proteomes" id="UP000297318"/>
    </source>
</evidence>
<dbReference type="Gene3D" id="3.40.50.2000">
    <property type="entry name" value="Glycogen Phosphorylase B"/>
    <property type="match status" value="2"/>
</dbReference>
<dbReference type="EMBL" id="RHPJ01000003">
    <property type="protein sequence ID" value="TGO04878.1"/>
    <property type="molecule type" value="Genomic_DNA"/>
</dbReference>
<organism evidence="1 2">
    <name type="scientific">Serinibacter arcticus</name>
    <dbReference type="NCBI Taxonomy" id="1655435"/>
    <lineage>
        <taxon>Bacteria</taxon>
        <taxon>Bacillati</taxon>
        <taxon>Actinomycetota</taxon>
        <taxon>Actinomycetes</taxon>
        <taxon>Micrococcales</taxon>
        <taxon>Beutenbergiaceae</taxon>
        <taxon>Serinibacter</taxon>
    </lineage>
</organism>
<dbReference type="RefSeq" id="WP_135850409.1">
    <property type="nucleotide sequence ID" value="NZ_RHPJ01000003.1"/>
</dbReference>
<accession>A0A4Z1E1E1</accession>
<reference evidence="1 2" key="1">
    <citation type="submission" date="2018-11" db="EMBL/GenBank/DDBJ databases">
        <title>Complete genome sequencing of the Actinobacteria Serinibacter sp. K3-2.</title>
        <authorList>
            <person name="Rakitin A.L."/>
            <person name="Beletsky A.V."/>
            <person name="Mardanov A.V."/>
            <person name="Ravin N.V."/>
            <person name="Gromova A.S."/>
            <person name="Filippova S.N."/>
            <person name="Gal'Chenko V.F."/>
        </authorList>
    </citation>
    <scope>NUCLEOTIDE SEQUENCE [LARGE SCALE GENOMIC DNA]</scope>
    <source>
        <strain evidence="1 2">K3-2</strain>
    </source>
</reference>
<proteinExistence type="predicted"/>
<evidence type="ECO:0000313" key="1">
    <source>
        <dbReference type="EMBL" id="TGO04878.1"/>
    </source>
</evidence>
<sequence length="363" mass="38091">MTGATAAPLPVLLHLGDEAHGVDRYARTVARAVAAIDPAVELRLFDPATLDGDGAAPPDPLPPRVHVHFTDRLWGDDAERAAARLEALARRTRVSVTLHDLPQTSDGPTRLPRRLACYRRVVAAASAVVCNSEHERTLLAALTNAGPEPGVRPATTVVVIPLPVPTAGNAPEPGSWRSDGCVAVLGFFYPGKGHREVVDAVAHLAQENLVATVPPVVALGRASAGHEGELAELVALAHERGVTLRSTGFLSDADLLARSRSAAVPVIAHQHVSASGSLTDWIAAGRRPIVLDSAYFLEMARLRPGTTTPVAARDLPAAIAHALAHPDSTWQDADAVTRPDLSDTARAHLALWAATDRAAGPEA</sequence>
<gene>
    <name evidence="1" type="ORF">SERN_2471</name>
</gene>
<comment type="caution">
    <text evidence="1">The sequence shown here is derived from an EMBL/GenBank/DDBJ whole genome shotgun (WGS) entry which is preliminary data.</text>
</comment>
<dbReference type="AlphaFoldDB" id="A0A4Z1E1E1"/>
<name>A0A4Z1E1E1_9MICO</name>
<keyword evidence="2" id="KW-1185">Reference proteome</keyword>